<name>A0A251XT98_9MICO</name>
<proteinExistence type="predicted"/>
<dbReference type="Proteomes" id="UP000195106">
    <property type="component" value="Unassembled WGS sequence"/>
</dbReference>
<dbReference type="EMBL" id="MDHJ01000001">
    <property type="protein sequence ID" value="OUE08792.1"/>
    <property type="molecule type" value="Genomic_DNA"/>
</dbReference>
<feature type="region of interest" description="Disordered" evidence="1">
    <location>
        <begin position="1"/>
        <end position="29"/>
    </location>
</feature>
<feature type="compositionally biased region" description="Low complexity" evidence="1">
    <location>
        <begin position="1"/>
        <end position="23"/>
    </location>
</feature>
<accession>A0A251XT98</accession>
<organism evidence="2 3">
    <name type="scientific">Clavibacter michiganensis</name>
    <dbReference type="NCBI Taxonomy" id="28447"/>
    <lineage>
        <taxon>Bacteria</taxon>
        <taxon>Bacillati</taxon>
        <taxon>Actinomycetota</taxon>
        <taxon>Actinomycetes</taxon>
        <taxon>Micrococcales</taxon>
        <taxon>Microbacteriaceae</taxon>
        <taxon>Clavibacter</taxon>
    </lineage>
</organism>
<protein>
    <recommendedName>
        <fullName evidence="4">Methyltransferase</fullName>
    </recommendedName>
</protein>
<comment type="caution">
    <text evidence="2">The sequence shown here is derived from an EMBL/GenBank/DDBJ whole genome shotgun (WGS) entry which is preliminary data.</text>
</comment>
<dbReference type="AlphaFoldDB" id="A0A251XT98"/>
<evidence type="ECO:0000313" key="2">
    <source>
        <dbReference type="EMBL" id="OUE08792.1"/>
    </source>
</evidence>
<reference evidence="2 3" key="1">
    <citation type="submission" date="2016-08" db="EMBL/GenBank/DDBJ databases">
        <title>Genome sequence of Clavibacter michiganensis spp. strain CASJ009.</title>
        <authorList>
            <person name="Thapa S.P."/>
            <person name="Coaker G."/>
        </authorList>
    </citation>
    <scope>NUCLEOTIDE SEQUENCE [LARGE SCALE GENOMIC DNA]</scope>
    <source>
        <strain evidence="2">CASJ009</strain>
    </source>
</reference>
<gene>
    <name evidence="2" type="ORF">CMsap09_07585</name>
</gene>
<evidence type="ECO:0000256" key="1">
    <source>
        <dbReference type="SAM" id="MobiDB-lite"/>
    </source>
</evidence>
<evidence type="ECO:0000313" key="3">
    <source>
        <dbReference type="Proteomes" id="UP000195106"/>
    </source>
</evidence>
<evidence type="ECO:0008006" key="4">
    <source>
        <dbReference type="Google" id="ProtNLM"/>
    </source>
</evidence>
<sequence>MSMTTSTTTSTGASTSTSASTTGVPRTAGKTWVAFGTTGALASIHSHEDRYEVRPLHRGVVAGTYPSLEIAKSALRAGQDDDLRFDEH</sequence>